<organism evidence="1">
    <name type="scientific">Pseudogymnoascus destructans</name>
    <dbReference type="NCBI Taxonomy" id="655981"/>
    <lineage>
        <taxon>Eukaryota</taxon>
        <taxon>Fungi</taxon>
        <taxon>Dikarya</taxon>
        <taxon>Ascomycota</taxon>
        <taxon>Pezizomycotina</taxon>
        <taxon>Leotiomycetes</taxon>
        <taxon>Thelebolales</taxon>
        <taxon>Thelebolaceae</taxon>
        <taxon>Pseudogymnoascus</taxon>
    </lineage>
</organism>
<dbReference type="Proteomes" id="UP000077154">
    <property type="component" value="Unassembled WGS sequence"/>
</dbReference>
<evidence type="ECO:0000313" key="1">
    <source>
        <dbReference type="EMBL" id="OAF57722.1"/>
    </source>
</evidence>
<dbReference type="EMBL" id="KV441399">
    <property type="protein sequence ID" value="OAF57722.1"/>
    <property type="molecule type" value="Genomic_DNA"/>
</dbReference>
<accession>A0A177A8G8</accession>
<dbReference type="GeneID" id="36288696"/>
<reference evidence="1" key="1">
    <citation type="submission" date="2016-03" db="EMBL/GenBank/DDBJ databases">
        <title>Updated assembly of Pseudogymnoascus destructans, the fungus causing white-nose syndrome of bats.</title>
        <authorList>
            <person name="Palmer J.M."/>
            <person name="Drees K.P."/>
            <person name="Foster J.T."/>
            <person name="Lindner D.L."/>
        </authorList>
    </citation>
    <scope>NUCLEOTIDE SEQUENCE [LARGE SCALE GENOMIC DNA]</scope>
    <source>
        <strain evidence="1">20631-21</strain>
    </source>
</reference>
<protein>
    <submittedName>
        <fullName evidence="1">Uncharacterized protein</fullName>
    </submittedName>
</protein>
<dbReference type="OrthoDB" id="5424209at2759"/>
<gene>
    <name evidence="1" type="ORF">VC83_05631</name>
</gene>
<proteinExistence type="predicted"/>
<sequence>MSVLKRRFNPEQTSDQIYNTETGYCSVELYNACKDIYRVAPSYKIPVPFPWVVKKASQAGRTVFDRLEQRIRNVLASLAK</sequence>
<dbReference type="RefSeq" id="XP_024323009.1">
    <property type="nucleotide sequence ID" value="XM_024469249.1"/>
</dbReference>
<dbReference type="AlphaFoldDB" id="A0A177A8G8"/>
<name>A0A177A8G8_9PEZI</name>